<accession>A0A0A9FG42</accession>
<evidence type="ECO:0000313" key="1">
    <source>
        <dbReference type="EMBL" id="JAE07228.1"/>
    </source>
</evidence>
<organism evidence="1">
    <name type="scientific">Arundo donax</name>
    <name type="common">Giant reed</name>
    <name type="synonym">Donax arundinaceus</name>
    <dbReference type="NCBI Taxonomy" id="35708"/>
    <lineage>
        <taxon>Eukaryota</taxon>
        <taxon>Viridiplantae</taxon>
        <taxon>Streptophyta</taxon>
        <taxon>Embryophyta</taxon>
        <taxon>Tracheophyta</taxon>
        <taxon>Spermatophyta</taxon>
        <taxon>Magnoliopsida</taxon>
        <taxon>Liliopsida</taxon>
        <taxon>Poales</taxon>
        <taxon>Poaceae</taxon>
        <taxon>PACMAD clade</taxon>
        <taxon>Arundinoideae</taxon>
        <taxon>Arundineae</taxon>
        <taxon>Arundo</taxon>
    </lineage>
</organism>
<protein>
    <submittedName>
        <fullName evidence="1">Uncharacterized protein</fullName>
    </submittedName>
</protein>
<dbReference type="AlphaFoldDB" id="A0A0A9FG42"/>
<proteinExistence type="predicted"/>
<reference evidence="1" key="2">
    <citation type="journal article" date="2015" name="Data Brief">
        <title>Shoot transcriptome of the giant reed, Arundo donax.</title>
        <authorList>
            <person name="Barrero R.A."/>
            <person name="Guerrero F.D."/>
            <person name="Moolhuijzen P."/>
            <person name="Goolsby J.A."/>
            <person name="Tidwell J."/>
            <person name="Bellgard S.E."/>
            <person name="Bellgard M.I."/>
        </authorList>
    </citation>
    <scope>NUCLEOTIDE SEQUENCE</scope>
    <source>
        <tissue evidence="1">Shoot tissue taken approximately 20 cm above the soil surface</tissue>
    </source>
</reference>
<sequence length="24" mass="2882">MRLFCSSISQYLLQSWYTLLQSDV</sequence>
<name>A0A0A9FG42_ARUDO</name>
<dbReference type="EMBL" id="GBRH01190668">
    <property type="protein sequence ID" value="JAE07228.1"/>
    <property type="molecule type" value="Transcribed_RNA"/>
</dbReference>
<reference evidence="1" key="1">
    <citation type="submission" date="2014-09" db="EMBL/GenBank/DDBJ databases">
        <authorList>
            <person name="Magalhaes I.L.F."/>
            <person name="Oliveira U."/>
            <person name="Santos F.R."/>
            <person name="Vidigal T.H.D.A."/>
            <person name="Brescovit A.D."/>
            <person name="Santos A.J."/>
        </authorList>
    </citation>
    <scope>NUCLEOTIDE SEQUENCE</scope>
    <source>
        <tissue evidence="1">Shoot tissue taken approximately 20 cm above the soil surface</tissue>
    </source>
</reference>